<name>A0A382P2Y7_9ZZZZ</name>
<dbReference type="InterPro" id="IPR002539">
    <property type="entry name" value="MaoC-like_dom"/>
</dbReference>
<sequence length="146" mass="15982">VGTDRGTSRWFETSQADVDAHAATVGDSGWIHNDVERSAAGPYGGTLLQGSLMLANLARMARDLEWPTEGVLNRFHYGFDRVRFVHQVPTGSRIRGRFTVAEATARGEAGRDCLLRLPATIEAEFPDGCIEVAVVAEMLAYFVAER</sequence>
<dbReference type="PANTHER" id="PTHR42993:SF1">
    <property type="entry name" value="MAOC-LIKE DEHYDRATASE DOMAIN-CONTAINING PROTEIN"/>
    <property type="match status" value="1"/>
</dbReference>
<evidence type="ECO:0000259" key="1">
    <source>
        <dbReference type="Pfam" id="PF01575"/>
    </source>
</evidence>
<dbReference type="Pfam" id="PF01575">
    <property type="entry name" value="MaoC_dehydratas"/>
    <property type="match status" value="1"/>
</dbReference>
<evidence type="ECO:0000313" key="2">
    <source>
        <dbReference type="EMBL" id="SVC66201.1"/>
    </source>
</evidence>
<feature type="domain" description="MaoC-like" evidence="1">
    <location>
        <begin position="2"/>
        <end position="104"/>
    </location>
</feature>
<accession>A0A382P2Y7</accession>
<dbReference type="PANTHER" id="PTHR42993">
    <property type="entry name" value="MAOC-LIKE DEHYDRATASE DOMAIN-CONTAINING PROTEIN"/>
    <property type="match status" value="1"/>
</dbReference>
<reference evidence="2" key="1">
    <citation type="submission" date="2018-05" db="EMBL/GenBank/DDBJ databases">
        <authorList>
            <person name="Lanie J.A."/>
            <person name="Ng W.-L."/>
            <person name="Kazmierczak K.M."/>
            <person name="Andrzejewski T.M."/>
            <person name="Davidsen T.M."/>
            <person name="Wayne K.J."/>
            <person name="Tettelin H."/>
            <person name="Glass J.I."/>
            <person name="Rusch D."/>
            <person name="Podicherti R."/>
            <person name="Tsui H.-C.T."/>
            <person name="Winkler M.E."/>
        </authorList>
    </citation>
    <scope>NUCLEOTIDE SEQUENCE</scope>
</reference>
<gene>
    <name evidence="2" type="ORF">METZ01_LOCUS319055</name>
</gene>
<dbReference type="Gene3D" id="3.10.129.10">
    <property type="entry name" value="Hotdog Thioesterase"/>
    <property type="match status" value="1"/>
</dbReference>
<dbReference type="EMBL" id="UINC01103659">
    <property type="protein sequence ID" value="SVC66201.1"/>
    <property type="molecule type" value="Genomic_DNA"/>
</dbReference>
<dbReference type="InterPro" id="IPR029069">
    <property type="entry name" value="HotDog_dom_sf"/>
</dbReference>
<protein>
    <recommendedName>
        <fullName evidence="1">MaoC-like domain-containing protein</fullName>
    </recommendedName>
</protein>
<organism evidence="2">
    <name type="scientific">marine metagenome</name>
    <dbReference type="NCBI Taxonomy" id="408172"/>
    <lineage>
        <taxon>unclassified sequences</taxon>
        <taxon>metagenomes</taxon>
        <taxon>ecological metagenomes</taxon>
    </lineage>
</organism>
<proteinExistence type="predicted"/>
<dbReference type="SUPFAM" id="SSF54637">
    <property type="entry name" value="Thioesterase/thiol ester dehydrase-isomerase"/>
    <property type="match status" value="1"/>
</dbReference>
<feature type="non-terminal residue" evidence="2">
    <location>
        <position position="1"/>
    </location>
</feature>
<dbReference type="AlphaFoldDB" id="A0A382P2Y7"/>